<evidence type="ECO:0000313" key="2">
    <source>
        <dbReference type="Proteomes" id="UP000814176"/>
    </source>
</evidence>
<reference evidence="1 2" key="1">
    <citation type="journal article" date="2021" name="Environ. Microbiol.">
        <title>Gene family expansions and transcriptome signatures uncover fungal adaptations to wood decay.</title>
        <authorList>
            <person name="Hage H."/>
            <person name="Miyauchi S."/>
            <person name="Viragh M."/>
            <person name="Drula E."/>
            <person name="Min B."/>
            <person name="Chaduli D."/>
            <person name="Navarro D."/>
            <person name="Favel A."/>
            <person name="Norest M."/>
            <person name="Lesage-Meessen L."/>
            <person name="Balint B."/>
            <person name="Merenyi Z."/>
            <person name="de Eugenio L."/>
            <person name="Morin E."/>
            <person name="Martinez A.T."/>
            <person name="Baldrian P."/>
            <person name="Stursova M."/>
            <person name="Martinez M.J."/>
            <person name="Novotny C."/>
            <person name="Magnuson J.K."/>
            <person name="Spatafora J.W."/>
            <person name="Maurice S."/>
            <person name="Pangilinan J."/>
            <person name="Andreopoulos W."/>
            <person name="LaButti K."/>
            <person name="Hundley H."/>
            <person name="Na H."/>
            <person name="Kuo A."/>
            <person name="Barry K."/>
            <person name="Lipzen A."/>
            <person name="Henrissat B."/>
            <person name="Riley R."/>
            <person name="Ahrendt S."/>
            <person name="Nagy L.G."/>
            <person name="Grigoriev I.V."/>
            <person name="Martin F."/>
            <person name="Rosso M.N."/>
        </authorList>
    </citation>
    <scope>NUCLEOTIDE SEQUENCE [LARGE SCALE GENOMIC DNA]</scope>
    <source>
        <strain evidence="1 2">CIRM-BRFM 1785</strain>
    </source>
</reference>
<dbReference type="Proteomes" id="UP000814176">
    <property type="component" value="Unassembled WGS sequence"/>
</dbReference>
<gene>
    <name evidence="1" type="ORF">C8Q71DRAFT_859236</name>
</gene>
<accession>A0ABQ8KBQ1</accession>
<sequence>MDIIRDLYTDGFLIFLAFLVFRVSRLLPSTIGGGDDVLLTPLISWSLEGVLNTRLYYKVKDLEVHRKHCTPFALGGDTHTRQRSGVLEVVVRGHPILPGNRPKHHNCSNTVFGNIVFAIFDRRTVS</sequence>
<evidence type="ECO:0000313" key="1">
    <source>
        <dbReference type="EMBL" id="KAH9834889.1"/>
    </source>
</evidence>
<dbReference type="EMBL" id="JADCUA010000014">
    <property type="protein sequence ID" value="KAH9834889.1"/>
    <property type="molecule type" value="Genomic_DNA"/>
</dbReference>
<organism evidence="1 2">
    <name type="scientific">Rhodofomes roseus</name>
    <dbReference type="NCBI Taxonomy" id="34475"/>
    <lineage>
        <taxon>Eukaryota</taxon>
        <taxon>Fungi</taxon>
        <taxon>Dikarya</taxon>
        <taxon>Basidiomycota</taxon>
        <taxon>Agaricomycotina</taxon>
        <taxon>Agaricomycetes</taxon>
        <taxon>Polyporales</taxon>
        <taxon>Rhodofomes</taxon>
    </lineage>
</organism>
<name>A0ABQ8KBQ1_9APHY</name>
<dbReference type="RefSeq" id="XP_047777375.1">
    <property type="nucleotide sequence ID" value="XM_047927603.1"/>
</dbReference>
<proteinExistence type="predicted"/>
<dbReference type="GeneID" id="72008335"/>
<comment type="caution">
    <text evidence="1">The sequence shown here is derived from an EMBL/GenBank/DDBJ whole genome shotgun (WGS) entry which is preliminary data.</text>
</comment>
<keyword evidence="2" id="KW-1185">Reference proteome</keyword>
<protein>
    <submittedName>
        <fullName evidence="1">Uncharacterized protein</fullName>
    </submittedName>
</protein>